<dbReference type="InterPro" id="IPR014710">
    <property type="entry name" value="RmlC-like_jellyroll"/>
</dbReference>
<dbReference type="CDD" id="cd00038">
    <property type="entry name" value="CAP_ED"/>
    <property type="match status" value="1"/>
</dbReference>
<dbReference type="AlphaFoldDB" id="A0A1J5PKS9"/>
<dbReference type="PANTHER" id="PTHR24567">
    <property type="entry name" value="CRP FAMILY TRANSCRIPTIONAL REGULATORY PROTEIN"/>
    <property type="match status" value="1"/>
</dbReference>
<sequence length="158" mass="17287">MHTHGFEKILADHPLFTSLDTAALPLLAGCARNEHFLQGATIYAEGDAADRFFILRHGDVAMEIATPERSALIVETLHAGDVFGWSWMIAPFRHTSDARATSDVRAISLDGACLRRKCDENPALGYALFQNWIPTLPGGCAPCACKCLTFTARGRVER</sequence>
<dbReference type="Gene3D" id="2.60.120.10">
    <property type="entry name" value="Jelly Rolls"/>
    <property type="match status" value="1"/>
</dbReference>
<protein>
    <submittedName>
        <fullName evidence="2">cAMP receptor protein</fullName>
    </submittedName>
</protein>
<evidence type="ECO:0000259" key="1">
    <source>
        <dbReference type="PROSITE" id="PS50042"/>
    </source>
</evidence>
<dbReference type="SMART" id="SM00100">
    <property type="entry name" value="cNMP"/>
    <property type="match status" value="1"/>
</dbReference>
<name>A0A1J5PKS9_9ZZZZ</name>
<dbReference type="GO" id="GO:0003700">
    <property type="term" value="F:DNA-binding transcription factor activity"/>
    <property type="evidence" value="ECO:0007669"/>
    <property type="project" value="TreeGrafter"/>
</dbReference>
<dbReference type="PANTHER" id="PTHR24567:SF74">
    <property type="entry name" value="HTH-TYPE TRANSCRIPTIONAL REGULATOR ARCR"/>
    <property type="match status" value="1"/>
</dbReference>
<dbReference type="GO" id="GO:0005829">
    <property type="term" value="C:cytosol"/>
    <property type="evidence" value="ECO:0007669"/>
    <property type="project" value="TreeGrafter"/>
</dbReference>
<feature type="domain" description="Cyclic nucleotide-binding" evidence="1">
    <location>
        <begin position="15"/>
        <end position="116"/>
    </location>
</feature>
<keyword evidence="2" id="KW-0675">Receptor</keyword>
<dbReference type="SUPFAM" id="SSF51206">
    <property type="entry name" value="cAMP-binding domain-like"/>
    <property type="match status" value="1"/>
</dbReference>
<dbReference type="PROSITE" id="PS50042">
    <property type="entry name" value="CNMP_BINDING_3"/>
    <property type="match status" value="1"/>
</dbReference>
<organism evidence="2">
    <name type="scientific">mine drainage metagenome</name>
    <dbReference type="NCBI Taxonomy" id="410659"/>
    <lineage>
        <taxon>unclassified sequences</taxon>
        <taxon>metagenomes</taxon>
        <taxon>ecological metagenomes</taxon>
    </lineage>
</organism>
<reference evidence="2" key="1">
    <citation type="submission" date="2016-10" db="EMBL/GenBank/DDBJ databases">
        <title>Sequence of Gallionella enrichment culture.</title>
        <authorList>
            <person name="Poehlein A."/>
            <person name="Muehling M."/>
            <person name="Daniel R."/>
        </authorList>
    </citation>
    <scope>NUCLEOTIDE SEQUENCE</scope>
</reference>
<gene>
    <name evidence="2" type="primary">crp_35</name>
    <name evidence="2" type="ORF">GALL_466350</name>
</gene>
<dbReference type="EMBL" id="MLJW01003578">
    <property type="protein sequence ID" value="OIQ71746.1"/>
    <property type="molecule type" value="Genomic_DNA"/>
</dbReference>
<accession>A0A1J5PKS9</accession>
<dbReference type="Pfam" id="PF00027">
    <property type="entry name" value="cNMP_binding"/>
    <property type="match status" value="1"/>
</dbReference>
<comment type="caution">
    <text evidence="2">The sequence shown here is derived from an EMBL/GenBank/DDBJ whole genome shotgun (WGS) entry which is preliminary data.</text>
</comment>
<dbReference type="InterPro" id="IPR000595">
    <property type="entry name" value="cNMP-bd_dom"/>
</dbReference>
<evidence type="ECO:0000313" key="2">
    <source>
        <dbReference type="EMBL" id="OIQ71746.1"/>
    </source>
</evidence>
<dbReference type="InterPro" id="IPR018490">
    <property type="entry name" value="cNMP-bd_dom_sf"/>
</dbReference>
<dbReference type="InterPro" id="IPR050397">
    <property type="entry name" value="Env_Response_Regulators"/>
</dbReference>
<proteinExistence type="predicted"/>